<evidence type="ECO:0000313" key="3">
    <source>
        <dbReference type="Proteomes" id="UP000012488"/>
    </source>
</evidence>
<evidence type="ECO:0000313" key="2">
    <source>
        <dbReference type="EMBL" id="QGY01483.1"/>
    </source>
</evidence>
<dbReference type="EMBL" id="CP043538">
    <property type="protein sequence ID" value="QGY01483.1"/>
    <property type="molecule type" value="Genomic_DNA"/>
</dbReference>
<name>A0A6B9FEH6_9HYPH</name>
<proteinExistence type="predicted"/>
<dbReference type="Pfam" id="PF21834">
    <property type="entry name" value="DUF6894"/>
    <property type="match status" value="1"/>
</dbReference>
<sequence>MPIRLYRFHCTDGHDLVADGVGRRLPTAAQMRVHAERVALGLMERVTERFDWSGWQVDVYDATGRRVWVKAFLDVDVDRAAA</sequence>
<dbReference type="KEGG" id="mmes:MMSR116_05885"/>
<gene>
    <name evidence="2" type="ORF">MMSR116_05885</name>
</gene>
<dbReference type="InterPro" id="IPR054189">
    <property type="entry name" value="DUF6894"/>
</dbReference>
<protein>
    <recommendedName>
        <fullName evidence="1">DUF6894 domain-containing protein</fullName>
    </recommendedName>
</protein>
<accession>A0A6B9FEH6</accession>
<dbReference type="OrthoDB" id="7933797at2"/>
<organism evidence="2 3">
    <name type="scientific">Methylobacterium mesophilicum SR1.6/6</name>
    <dbReference type="NCBI Taxonomy" id="908290"/>
    <lineage>
        <taxon>Bacteria</taxon>
        <taxon>Pseudomonadati</taxon>
        <taxon>Pseudomonadota</taxon>
        <taxon>Alphaproteobacteria</taxon>
        <taxon>Hyphomicrobiales</taxon>
        <taxon>Methylobacteriaceae</taxon>
        <taxon>Methylobacterium</taxon>
    </lineage>
</organism>
<reference evidence="2 3" key="2">
    <citation type="journal article" date="2013" name="Genome Announc.">
        <title>Draft Genome Sequence of Methylobacterium mesophilicum Strain SR1.6/6, Isolated from Citrus sinensis.</title>
        <authorList>
            <person name="Marinho Almeida D."/>
            <person name="Dini-Andreote F."/>
            <person name="Camargo Neves A.A."/>
            <person name="Juca Ramos R.T."/>
            <person name="Andreote F.D."/>
            <person name="Carneiro A.R."/>
            <person name="Oliveira de Souza Lima A."/>
            <person name="Caracciolo Gomes de Sa P.H."/>
            <person name="Ribeiro Barbosa M.S."/>
            <person name="Araujo W.L."/>
            <person name="Silva A."/>
        </authorList>
    </citation>
    <scope>NUCLEOTIDE SEQUENCE [LARGE SCALE GENOMIC DNA]</scope>
    <source>
        <strain evidence="2 3">SR1.6/6</strain>
    </source>
</reference>
<reference evidence="2 3" key="1">
    <citation type="journal article" date="2012" name="Genet. Mol. Biol.">
        <title>Analysis of 16S rRNA and mxaF genes revealing insights into Methylobacterium niche-specific plant association.</title>
        <authorList>
            <person name="Dourado M.N."/>
            <person name="Andreote F.D."/>
            <person name="Dini-Andreote F."/>
            <person name="Conti R."/>
            <person name="Araujo J.M."/>
            <person name="Araujo W.L."/>
        </authorList>
    </citation>
    <scope>NUCLEOTIDE SEQUENCE [LARGE SCALE GENOMIC DNA]</scope>
    <source>
        <strain evidence="2 3">SR1.6/6</strain>
    </source>
</reference>
<dbReference type="RefSeq" id="WP_010683205.1">
    <property type="nucleotide sequence ID" value="NZ_CP043538.1"/>
</dbReference>
<dbReference type="Proteomes" id="UP000012488">
    <property type="component" value="Chromosome"/>
</dbReference>
<dbReference type="AlphaFoldDB" id="A0A6B9FEH6"/>
<evidence type="ECO:0000259" key="1">
    <source>
        <dbReference type="Pfam" id="PF21834"/>
    </source>
</evidence>
<feature type="domain" description="DUF6894" evidence="1">
    <location>
        <begin position="5"/>
        <end position="69"/>
    </location>
</feature>